<protein>
    <submittedName>
        <fullName evidence="1">Uncharacterized protein</fullName>
    </submittedName>
</protein>
<evidence type="ECO:0000313" key="2">
    <source>
        <dbReference type="Proteomes" id="UP000256977"/>
    </source>
</evidence>
<reference evidence="1 2" key="1">
    <citation type="submission" date="2018-07" db="EMBL/GenBank/DDBJ databases">
        <title>Genomic Encyclopedia of Type Strains, Phase III (KMG-III): the genomes of soil and plant-associated and newly described type strains.</title>
        <authorList>
            <person name="Whitman W."/>
        </authorList>
    </citation>
    <scope>NUCLEOTIDE SEQUENCE [LARGE SCALE GENOMIC DNA]</scope>
    <source>
        <strain evidence="1 2">CECT 7287</strain>
    </source>
</reference>
<dbReference type="RefSeq" id="WP_116062150.1">
    <property type="nucleotide sequence ID" value="NZ_QRDZ01000015.1"/>
</dbReference>
<dbReference type="OrthoDB" id="2692055at2"/>
<name>A0A3D9JN50_9BACL</name>
<sequence>MILCFREKAFNGGRIEIVNEHEEPVGVIGLLSVFRSSMAVFGRDGDGPLFGGKFRMLSHKWAVTDASGEECGMLKCQWLSLFERYEYDRYGVGGFKIKASLFSRKYEIRNDKGELVVSFQKVNRWLESPAFRLTVHRRWIIDGYEWVVVVMGINEIQKRMDRTG</sequence>
<dbReference type="Pfam" id="PF04525">
    <property type="entry name" value="LOR"/>
    <property type="match status" value="1"/>
</dbReference>
<organism evidence="1 2">
    <name type="scientific">Cohnella phaseoli</name>
    <dbReference type="NCBI Taxonomy" id="456490"/>
    <lineage>
        <taxon>Bacteria</taxon>
        <taxon>Bacillati</taxon>
        <taxon>Bacillota</taxon>
        <taxon>Bacilli</taxon>
        <taxon>Bacillales</taxon>
        <taxon>Paenibacillaceae</taxon>
        <taxon>Cohnella</taxon>
    </lineage>
</organism>
<dbReference type="EMBL" id="QRDZ01000015">
    <property type="protein sequence ID" value="RED75410.1"/>
    <property type="molecule type" value="Genomic_DNA"/>
</dbReference>
<proteinExistence type="predicted"/>
<dbReference type="InterPro" id="IPR007612">
    <property type="entry name" value="LOR"/>
</dbReference>
<dbReference type="AlphaFoldDB" id="A0A3D9JN50"/>
<evidence type="ECO:0000313" key="1">
    <source>
        <dbReference type="EMBL" id="RED75410.1"/>
    </source>
</evidence>
<dbReference type="Proteomes" id="UP000256977">
    <property type="component" value="Unassembled WGS sequence"/>
</dbReference>
<gene>
    <name evidence="1" type="ORF">DFP98_11525</name>
</gene>
<keyword evidence="2" id="KW-1185">Reference proteome</keyword>
<accession>A0A3D9JN50</accession>
<comment type="caution">
    <text evidence="1">The sequence shown here is derived from an EMBL/GenBank/DDBJ whole genome shotgun (WGS) entry which is preliminary data.</text>
</comment>